<feature type="domain" description="WIBG Mago-binding" evidence="3">
    <location>
        <begin position="533"/>
        <end position="559"/>
    </location>
</feature>
<comment type="caution">
    <text evidence="4">The sequence shown here is derived from an EMBL/GenBank/DDBJ whole genome shotgun (WGS) entry which is preliminary data.</text>
</comment>
<dbReference type="AlphaFoldDB" id="A0AAD4QF54"/>
<proteinExistence type="predicted"/>
<feature type="compositionally biased region" description="Polar residues" evidence="1">
    <location>
        <begin position="323"/>
        <end position="341"/>
    </location>
</feature>
<reference evidence="4" key="1">
    <citation type="submission" date="2022-01" db="EMBL/GenBank/DDBJ databases">
        <title>Comparative genomics reveals a dynamic genome evolution in the ectomycorrhizal milk-cap (Lactarius) mushrooms.</title>
        <authorList>
            <consortium name="DOE Joint Genome Institute"/>
            <person name="Lebreton A."/>
            <person name="Tang N."/>
            <person name="Kuo A."/>
            <person name="LaButti K."/>
            <person name="Drula E."/>
            <person name="Barry K."/>
            <person name="Clum A."/>
            <person name="Lipzen A."/>
            <person name="Mousain D."/>
            <person name="Ng V."/>
            <person name="Wang R."/>
            <person name="Wang X."/>
            <person name="Dai Y."/>
            <person name="Henrissat B."/>
            <person name="Grigoriev I.V."/>
            <person name="Guerin-Laguette A."/>
            <person name="Yu F."/>
            <person name="Martin F.M."/>
        </authorList>
    </citation>
    <scope>NUCLEOTIDE SEQUENCE</scope>
    <source>
        <strain evidence="4">QP</strain>
    </source>
</reference>
<dbReference type="InterPro" id="IPR036348">
    <property type="entry name" value="WIBG_N_sf"/>
</dbReference>
<evidence type="ECO:0000313" key="4">
    <source>
        <dbReference type="EMBL" id="KAH8994611.1"/>
    </source>
</evidence>
<dbReference type="InterPro" id="IPR015362">
    <property type="entry name" value="WIBG_mago-bd"/>
</dbReference>
<feature type="transmembrane region" description="Helical" evidence="2">
    <location>
        <begin position="103"/>
        <end position="133"/>
    </location>
</feature>
<evidence type="ECO:0000256" key="2">
    <source>
        <dbReference type="SAM" id="Phobius"/>
    </source>
</evidence>
<dbReference type="Pfam" id="PF09282">
    <property type="entry name" value="Mago-bind"/>
    <property type="match status" value="1"/>
</dbReference>
<gene>
    <name evidence="4" type="ORF">EDB92DRAFT_295345</name>
</gene>
<name>A0AAD4QF54_9AGAM</name>
<dbReference type="EMBL" id="JAKELL010000014">
    <property type="protein sequence ID" value="KAH8994611.1"/>
    <property type="molecule type" value="Genomic_DNA"/>
</dbReference>
<keyword evidence="2" id="KW-0812">Transmembrane</keyword>
<feature type="region of interest" description="Disordered" evidence="1">
    <location>
        <begin position="323"/>
        <end position="348"/>
    </location>
</feature>
<feature type="region of interest" description="Disordered" evidence="1">
    <location>
        <begin position="372"/>
        <end position="464"/>
    </location>
</feature>
<keyword evidence="5" id="KW-1185">Reference proteome</keyword>
<evidence type="ECO:0000313" key="5">
    <source>
        <dbReference type="Proteomes" id="UP001201163"/>
    </source>
</evidence>
<protein>
    <recommendedName>
        <fullName evidence="3">WIBG Mago-binding domain-containing protein</fullName>
    </recommendedName>
</protein>
<organism evidence="4 5">
    <name type="scientific">Lactarius akahatsu</name>
    <dbReference type="NCBI Taxonomy" id="416441"/>
    <lineage>
        <taxon>Eukaryota</taxon>
        <taxon>Fungi</taxon>
        <taxon>Dikarya</taxon>
        <taxon>Basidiomycota</taxon>
        <taxon>Agaricomycotina</taxon>
        <taxon>Agaricomycetes</taxon>
        <taxon>Russulales</taxon>
        <taxon>Russulaceae</taxon>
        <taxon>Lactarius</taxon>
    </lineage>
</organism>
<keyword evidence="2" id="KW-1133">Transmembrane helix</keyword>
<dbReference type="SUPFAM" id="SSF101931">
    <property type="entry name" value="Pym (Within the bgcn gene intron protein, WIBG), N-terminal domain"/>
    <property type="match status" value="1"/>
</dbReference>
<sequence length="618" mass="67146">MLPFILAFIIAIGIPFLPSSLHRALYLPRFNFLSATYAPERAFVPSSESPLLLDNSYSRDSSDSGESSQYLVFSTPNFEADSDVLAYMSFTEKLGLNYPQTSIWLIICAQLLYQLVEAMVVMALSFLFAATFLSRRSLSTLIERFCTALFICWHYTPKVALSSFLQDVLLCVHKYWMDNSVTSDPAPTTAVNISRRVPLRVLADSILSISEGLDLIASKEANFWSENSSSVALITPPRSRETSAPPEPALVPLGQPVDPLSASKTDTRFEPTFPAHGPSTDACSRPPGSATELSKHERSVDVLRTSVERHLFHPTASSIVTRAAKNSSNYTGVSPPNSDLSGTDEVAASLSHGSTPSFVTISMRDLYNANKSASTPNSLSAPPAEDHETKPPDAISGPSLDHGSITNNNSTTSDPEPDENEVNGLRSSSSERSYSGRRRYKSDGIQVRSARSHLGESAAPPDPAKVDGTCAFWKSAMQHDENGGGVFEKQVLAPGFLPGSSSLERPEPDRAVATGSVGSADVALAGMVLTPEGKMMVPASQRADGSMRKEIKVRPGHFLREPLAEKYRPPAARVRTLTWEPRLPILWASVRLSCFPNQQLASVKLELDRRGNVTGKRD</sequence>
<keyword evidence="2" id="KW-0472">Membrane</keyword>
<evidence type="ECO:0000259" key="3">
    <source>
        <dbReference type="SMART" id="SM01273"/>
    </source>
</evidence>
<feature type="region of interest" description="Disordered" evidence="1">
    <location>
        <begin position="235"/>
        <end position="298"/>
    </location>
</feature>
<evidence type="ECO:0000256" key="1">
    <source>
        <dbReference type="SAM" id="MobiDB-lite"/>
    </source>
</evidence>
<accession>A0AAD4QF54</accession>
<dbReference type="SMART" id="SM01273">
    <property type="entry name" value="Mago-bind"/>
    <property type="match status" value="1"/>
</dbReference>
<dbReference type="Proteomes" id="UP001201163">
    <property type="component" value="Unassembled WGS sequence"/>
</dbReference>
<feature type="compositionally biased region" description="Polar residues" evidence="1">
    <location>
        <begin position="404"/>
        <end position="414"/>
    </location>
</feature>